<gene>
    <name evidence="6" type="ORF">AACH11_24625</name>
</gene>
<evidence type="ECO:0000256" key="1">
    <source>
        <dbReference type="ARBA" id="ARBA00005568"/>
    </source>
</evidence>
<feature type="domain" description="HpcH/HpaI aldolase/citrate lyase" evidence="4">
    <location>
        <begin position="38"/>
        <end position="249"/>
    </location>
</feature>
<dbReference type="Gene3D" id="3.20.20.60">
    <property type="entry name" value="Phosphoenolpyruvate-binding domains"/>
    <property type="match status" value="1"/>
</dbReference>
<dbReference type="Gene3D" id="3.30.70.100">
    <property type="match status" value="1"/>
</dbReference>
<keyword evidence="2" id="KW-0479">Metal-binding</keyword>
<dbReference type="SUPFAM" id="SSF54909">
    <property type="entry name" value="Dimeric alpha+beta barrel"/>
    <property type="match status" value="1"/>
</dbReference>
<evidence type="ECO:0000313" key="7">
    <source>
        <dbReference type="Proteomes" id="UP001368500"/>
    </source>
</evidence>
<evidence type="ECO:0000256" key="3">
    <source>
        <dbReference type="ARBA" id="ARBA00023239"/>
    </source>
</evidence>
<evidence type="ECO:0000259" key="5">
    <source>
        <dbReference type="Pfam" id="PF07045"/>
    </source>
</evidence>
<comment type="similarity">
    <text evidence="1">Belongs to the HpcH/HpaI aldolase family.</text>
</comment>
<dbReference type="Pfam" id="PF07045">
    <property type="entry name" value="DUF1330"/>
    <property type="match status" value="1"/>
</dbReference>
<dbReference type="InterPro" id="IPR005000">
    <property type="entry name" value="Aldolase/citrate-lyase_domain"/>
</dbReference>
<dbReference type="PANTHER" id="PTHR30502">
    <property type="entry name" value="2-KETO-3-DEOXY-L-RHAMNONATE ALDOLASE"/>
    <property type="match status" value="1"/>
</dbReference>
<dbReference type="EMBL" id="JBBUTF010000043">
    <property type="protein sequence ID" value="MEK8029154.1"/>
    <property type="molecule type" value="Genomic_DNA"/>
</dbReference>
<keyword evidence="7" id="KW-1185">Reference proteome</keyword>
<organism evidence="6 7">
    <name type="scientific">Pseudaquabacterium rugosum</name>
    <dbReference type="NCBI Taxonomy" id="2984194"/>
    <lineage>
        <taxon>Bacteria</taxon>
        <taxon>Pseudomonadati</taxon>
        <taxon>Pseudomonadota</taxon>
        <taxon>Betaproteobacteria</taxon>
        <taxon>Burkholderiales</taxon>
        <taxon>Sphaerotilaceae</taxon>
        <taxon>Pseudaquabacterium</taxon>
    </lineage>
</organism>
<dbReference type="InterPro" id="IPR010753">
    <property type="entry name" value="DUF1330"/>
</dbReference>
<evidence type="ECO:0000313" key="6">
    <source>
        <dbReference type="EMBL" id="MEK8029154.1"/>
    </source>
</evidence>
<protein>
    <submittedName>
        <fullName evidence="6">Aldolase/citrate lyase family protein</fullName>
    </submittedName>
</protein>
<proteinExistence type="inferred from homology"/>
<dbReference type="Proteomes" id="UP001368500">
    <property type="component" value="Unassembled WGS sequence"/>
</dbReference>
<dbReference type="GO" id="GO:0016829">
    <property type="term" value="F:lyase activity"/>
    <property type="evidence" value="ECO:0007669"/>
    <property type="project" value="UniProtKB-KW"/>
</dbReference>
<feature type="domain" description="DUF1330" evidence="5">
    <location>
        <begin position="285"/>
        <end position="377"/>
    </location>
</feature>
<evidence type="ECO:0000259" key="4">
    <source>
        <dbReference type="Pfam" id="PF03328"/>
    </source>
</evidence>
<evidence type="ECO:0000256" key="2">
    <source>
        <dbReference type="ARBA" id="ARBA00022723"/>
    </source>
</evidence>
<accession>A0ABU9BGS7</accession>
<dbReference type="SUPFAM" id="SSF51621">
    <property type="entry name" value="Phosphoenolpyruvate/pyruvate domain"/>
    <property type="match status" value="1"/>
</dbReference>
<name>A0ABU9BGS7_9BURK</name>
<dbReference type="PANTHER" id="PTHR30502:SF0">
    <property type="entry name" value="PHOSPHOENOLPYRUVATE CARBOXYLASE FAMILY PROTEIN"/>
    <property type="match status" value="1"/>
</dbReference>
<sequence>MQPHPAGLPRNALKHRLASGDAPALSLTVRMVRSIEIAGLAKAAGFDALYVDMEHSSLSLESTMQICLASTAIGVTPLVRVANVSQIASVLDGGAEGVIVPHIDSAQAASEAVRAARFAPLGERSIPGALMPQFNYRPVPSSRMAQGLNDSTLVIVMIESDAALAEVDAIAAVPGVDMLFVGTNDLCASMGIVGQLEHPRVRDAYDRCLAACKANGKYLGVGGLNSKPEIAAELAGRGARFISMGTDIAFLLSGAATKINTQREEIARLETRTPKTEISGQKMTKAYWINTYREISDDAAVAEYGKLAGPAIVAGGGRFLARGLPGEVYEAGLRQRTILIEFDSLAQAIATHDGPGYQAALKALGSGAVRDIRIIEAAA</sequence>
<reference evidence="6 7" key="1">
    <citation type="submission" date="2024-04" db="EMBL/GenBank/DDBJ databases">
        <title>Novel species of the genus Ideonella isolated from streams.</title>
        <authorList>
            <person name="Lu H."/>
        </authorList>
    </citation>
    <scope>NUCLEOTIDE SEQUENCE [LARGE SCALE GENOMIC DNA]</scope>
    <source>
        <strain evidence="6 7">BYS139W</strain>
    </source>
</reference>
<keyword evidence="3 6" id="KW-0456">Lyase</keyword>
<comment type="caution">
    <text evidence="6">The sequence shown here is derived from an EMBL/GenBank/DDBJ whole genome shotgun (WGS) entry which is preliminary data.</text>
</comment>
<dbReference type="InterPro" id="IPR015813">
    <property type="entry name" value="Pyrv/PenolPyrv_kinase-like_dom"/>
</dbReference>
<dbReference type="InterPro" id="IPR011008">
    <property type="entry name" value="Dimeric_a/b-barrel"/>
</dbReference>
<dbReference type="RefSeq" id="WP_341376939.1">
    <property type="nucleotide sequence ID" value="NZ_JBBUTF010000043.1"/>
</dbReference>
<dbReference type="InterPro" id="IPR040442">
    <property type="entry name" value="Pyrv_kinase-like_dom_sf"/>
</dbReference>
<dbReference type="InterPro" id="IPR050251">
    <property type="entry name" value="HpcH-HpaI_aldolase"/>
</dbReference>
<dbReference type="Pfam" id="PF03328">
    <property type="entry name" value="HpcH_HpaI"/>
    <property type="match status" value="1"/>
</dbReference>